<keyword evidence="1" id="KW-0472">Membrane</keyword>
<evidence type="ECO:0000256" key="1">
    <source>
        <dbReference type="SAM" id="Phobius"/>
    </source>
</evidence>
<dbReference type="RefSeq" id="WP_139148901.1">
    <property type="nucleotide sequence ID" value="NZ_FNIL01000001.1"/>
</dbReference>
<dbReference type="SUPFAM" id="SSF158560">
    <property type="entry name" value="BH3980-like"/>
    <property type="match status" value="1"/>
</dbReference>
<feature type="transmembrane region" description="Helical" evidence="1">
    <location>
        <begin position="199"/>
        <end position="220"/>
    </location>
</feature>
<organism evidence="3 4">
    <name type="scientific">Alkalicoccus daliensis</name>
    <dbReference type="NCBI Taxonomy" id="745820"/>
    <lineage>
        <taxon>Bacteria</taxon>
        <taxon>Bacillati</taxon>
        <taxon>Bacillota</taxon>
        <taxon>Bacilli</taxon>
        <taxon>Bacillales</taxon>
        <taxon>Bacillaceae</taxon>
        <taxon>Alkalicoccus</taxon>
    </lineage>
</organism>
<evidence type="ECO:0000313" key="4">
    <source>
        <dbReference type="Proteomes" id="UP000198778"/>
    </source>
</evidence>
<reference evidence="4" key="1">
    <citation type="submission" date="2016-10" db="EMBL/GenBank/DDBJ databases">
        <authorList>
            <person name="Varghese N."/>
            <person name="Submissions S."/>
        </authorList>
    </citation>
    <scope>NUCLEOTIDE SEQUENCE [LARGE SCALE GENOMIC DNA]</scope>
    <source>
        <strain evidence="4">CGMCC 1.10369</strain>
    </source>
</reference>
<dbReference type="OrthoDB" id="1750748at2"/>
<keyword evidence="1" id="KW-1133">Transmembrane helix</keyword>
<protein>
    <submittedName>
        <fullName evidence="3">Uncharacterized membrane-anchored protein</fullName>
    </submittedName>
</protein>
<dbReference type="AlphaFoldDB" id="A0A1G9ZFD0"/>
<feature type="transmembrane region" description="Helical" evidence="1">
    <location>
        <begin position="142"/>
        <end position="161"/>
    </location>
</feature>
<feature type="transmembrane region" description="Helical" evidence="1">
    <location>
        <begin position="226"/>
        <end position="245"/>
    </location>
</feature>
<proteinExistence type="predicted"/>
<dbReference type="Pfam" id="PF08006">
    <property type="entry name" value="HAAS_TM"/>
    <property type="match status" value="1"/>
</dbReference>
<evidence type="ECO:0000259" key="2">
    <source>
        <dbReference type="Pfam" id="PF08006"/>
    </source>
</evidence>
<dbReference type="InterPro" id="IPR012963">
    <property type="entry name" value="HAAS_TM"/>
</dbReference>
<dbReference type="PANTHER" id="PTHR41307">
    <property type="entry name" value="MEMBRANE PROTEIN-RELATED"/>
    <property type="match status" value="1"/>
</dbReference>
<name>A0A1G9ZFD0_9BACI</name>
<sequence length="253" mass="28843">MDHFTLSEKSQKFIDDLRIYLFSSGKNDKEINEITEELEAHIYEAEINNKSIEQIIGASPKQYMQSISQEMKTDIHSWMLYIPLIIIGAFSFSVFGDLLQGTLSYSIIIITGTILYSLLFTASVFTAFRYIAKNQLSRIKELLILGSVVVLSLFFIFGIIIADSFYNSPTINFGIIGSIFTGLIFFSFIITFSIWSKTVVLPLFLAAIHLPDLLLRYTSFQEESQLAISITVTYIFIAGYLFYVVRKEKRSSE</sequence>
<accession>A0A1G9ZFD0</accession>
<dbReference type="STRING" id="745820.SAMN04488053_10151"/>
<keyword evidence="1" id="KW-0812">Transmembrane</keyword>
<keyword evidence="4" id="KW-1185">Reference proteome</keyword>
<feature type="transmembrane region" description="Helical" evidence="1">
    <location>
        <begin position="173"/>
        <end position="192"/>
    </location>
</feature>
<feature type="domain" description="HAAS transmembrane region" evidence="2">
    <location>
        <begin position="92"/>
        <end position="205"/>
    </location>
</feature>
<dbReference type="Proteomes" id="UP000198778">
    <property type="component" value="Unassembled WGS sequence"/>
</dbReference>
<dbReference type="PANTHER" id="PTHR41307:SF1">
    <property type="entry name" value="MEMBRANE PROTEIN"/>
    <property type="match status" value="1"/>
</dbReference>
<feature type="transmembrane region" description="Helical" evidence="1">
    <location>
        <begin position="105"/>
        <end position="130"/>
    </location>
</feature>
<gene>
    <name evidence="3" type="ORF">SAMN04488053_10151</name>
</gene>
<dbReference type="EMBL" id="FNIL01000001">
    <property type="protein sequence ID" value="SDN19163.1"/>
    <property type="molecule type" value="Genomic_DNA"/>
</dbReference>
<feature type="transmembrane region" description="Helical" evidence="1">
    <location>
        <begin position="78"/>
        <end position="99"/>
    </location>
</feature>
<evidence type="ECO:0000313" key="3">
    <source>
        <dbReference type="EMBL" id="SDN19163.1"/>
    </source>
</evidence>